<organism evidence="1 2">
    <name type="scientific">Mucor lusitanicus CBS 277.49</name>
    <dbReference type="NCBI Taxonomy" id="747725"/>
    <lineage>
        <taxon>Eukaryota</taxon>
        <taxon>Fungi</taxon>
        <taxon>Fungi incertae sedis</taxon>
        <taxon>Mucoromycota</taxon>
        <taxon>Mucoromycotina</taxon>
        <taxon>Mucoromycetes</taxon>
        <taxon>Mucorales</taxon>
        <taxon>Mucorineae</taxon>
        <taxon>Mucoraceae</taxon>
        <taxon>Mucor</taxon>
    </lineage>
</organism>
<proteinExistence type="predicted"/>
<comment type="caution">
    <text evidence="1">The sequence shown here is derived from an EMBL/GenBank/DDBJ whole genome shotgun (WGS) entry which is preliminary data.</text>
</comment>
<dbReference type="VEuPathDB" id="FungiDB:MUCCIDRAFT_115812"/>
<dbReference type="OrthoDB" id="19657at2759"/>
<accession>A0A168H216</accession>
<keyword evidence="2" id="KW-1185">Reference proteome</keyword>
<dbReference type="Proteomes" id="UP000077051">
    <property type="component" value="Unassembled WGS sequence"/>
</dbReference>
<dbReference type="STRING" id="747725.A0A168H216"/>
<evidence type="ECO:0000313" key="2">
    <source>
        <dbReference type="Proteomes" id="UP000077051"/>
    </source>
</evidence>
<gene>
    <name evidence="1" type="ORF">MUCCIDRAFT_115812</name>
</gene>
<reference evidence="1 2" key="1">
    <citation type="submission" date="2015-06" db="EMBL/GenBank/DDBJ databases">
        <title>Expansion of signal transduction pathways in fungi by whole-genome duplication.</title>
        <authorList>
            <consortium name="DOE Joint Genome Institute"/>
            <person name="Corrochano L.M."/>
            <person name="Kuo A."/>
            <person name="Marcet-Houben M."/>
            <person name="Polaino S."/>
            <person name="Salamov A."/>
            <person name="Villalobos J.M."/>
            <person name="Alvarez M.I."/>
            <person name="Avalos J."/>
            <person name="Benito E.P."/>
            <person name="Benoit I."/>
            <person name="Burger G."/>
            <person name="Camino L.P."/>
            <person name="Canovas D."/>
            <person name="Cerda-Olmedo E."/>
            <person name="Cheng J.-F."/>
            <person name="Dominguez A."/>
            <person name="Elias M."/>
            <person name="Eslava A.P."/>
            <person name="Glaser F."/>
            <person name="Grimwood J."/>
            <person name="Gutierrez G."/>
            <person name="Heitman J."/>
            <person name="Henrissat B."/>
            <person name="Iturriaga E.A."/>
            <person name="Lang B.F."/>
            <person name="Lavin J.L."/>
            <person name="Lee S."/>
            <person name="Li W."/>
            <person name="Lindquist E."/>
            <person name="Lopez-Garcia S."/>
            <person name="Luque E.M."/>
            <person name="Marcos A.T."/>
            <person name="Martin J."/>
            <person name="Mccluskey K."/>
            <person name="Medina H.R."/>
            <person name="Miralles-Duran A."/>
            <person name="Miyazaki A."/>
            <person name="Munoz-Torres E."/>
            <person name="Oguiza J.A."/>
            <person name="Ohm R."/>
            <person name="Olmedo M."/>
            <person name="Orejas M."/>
            <person name="Ortiz-Castellanos L."/>
            <person name="Pisabarro A.G."/>
            <person name="Rodriguez-Romero J."/>
            <person name="Ruiz-Herrera J."/>
            <person name="Ruiz-Vazquez R."/>
            <person name="Sanz C."/>
            <person name="Schackwitz W."/>
            <person name="Schmutz J."/>
            <person name="Shahriari M."/>
            <person name="Shelest E."/>
            <person name="Silva-Franco F."/>
            <person name="Soanes D."/>
            <person name="Syed K."/>
            <person name="Tagua V.G."/>
            <person name="Talbot N.J."/>
            <person name="Thon M."/>
            <person name="De Vries R.P."/>
            <person name="Wiebenga A."/>
            <person name="Yadav J.S."/>
            <person name="Braun E.L."/>
            <person name="Baker S."/>
            <person name="Garre V."/>
            <person name="Horwitz B."/>
            <person name="Torres-Martinez S."/>
            <person name="Idnurm A."/>
            <person name="Herrera-Estrella A."/>
            <person name="Gabaldon T."/>
            <person name="Grigoriev I.V."/>
        </authorList>
    </citation>
    <scope>NUCLEOTIDE SEQUENCE [LARGE SCALE GENOMIC DNA]</scope>
    <source>
        <strain evidence="1 2">CBS 277.49</strain>
    </source>
</reference>
<sequence>MDYYSLHLNNTSAWAAISTSSKIALFYRDQLNAAIEPVYPQRTGLTKSPWYKQTDDTNRELVAIHVGFAKQQPVCATIYVSDERRLIDIKSHQWRLSILIVTGTLDNLGSSLILVYTTTRCSAATV</sequence>
<name>A0A168H216_MUCCL</name>
<evidence type="ECO:0000313" key="1">
    <source>
        <dbReference type="EMBL" id="OAC98281.1"/>
    </source>
</evidence>
<protein>
    <submittedName>
        <fullName evidence="1">Uncharacterized protein</fullName>
    </submittedName>
</protein>
<dbReference type="EMBL" id="AMYB01000011">
    <property type="protein sequence ID" value="OAC98281.1"/>
    <property type="molecule type" value="Genomic_DNA"/>
</dbReference>
<dbReference type="AlphaFoldDB" id="A0A168H216"/>